<feature type="binding site" evidence="10">
    <location>
        <position position="289"/>
    </location>
    <ligand>
        <name>NADP(+)</name>
        <dbReference type="ChEBI" id="CHEBI:58349"/>
    </ligand>
</feature>
<comment type="caution">
    <text evidence="13">The sequence shown here is derived from an EMBL/GenBank/DDBJ whole genome shotgun (WGS) entry which is preliminary data.</text>
</comment>
<feature type="binding site" evidence="10">
    <location>
        <begin position="347"/>
        <end position="348"/>
    </location>
    <ligand>
        <name>NADP(+)</name>
        <dbReference type="ChEBI" id="CHEBI:58349"/>
    </ligand>
</feature>
<keyword evidence="14" id="KW-1185">Reference proteome</keyword>
<evidence type="ECO:0000313" key="13">
    <source>
        <dbReference type="EMBL" id="MBC2769737.1"/>
    </source>
</evidence>
<evidence type="ECO:0000313" key="14">
    <source>
        <dbReference type="Proteomes" id="UP000545386"/>
    </source>
</evidence>
<dbReference type="PROSITE" id="PS00198">
    <property type="entry name" value="4FE4S_FER_1"/>
    <property type="match status" value="2"/>
</dbReference>
<dbReference type="GO" id="GO:0051536">
    <property type="term" value="F:iron-sulfur cluster binding"/>
    <property type="evidence" value="ECO:0007669"/>
    <property type="project" value="UniProtKB-KW"/>
</dbReference>
<evidence type="ECO:0000256" key="1">
    <source>
        <dbReference type="ARBA" id="ARBA00001974"/>
    </source>
</evidence>
<keyword evidence="7" id="KW-0408">Iron</keyword>
<dbReference type="PIRSF" id="PIRSF000361">
    <property type="entry name" value="Frd-NADP+_RD"/>
    <property type="match status" value="1"/>
</dbReference>
<protein>
    <recommendedName>
        <fullName evidence="9">Benzoyl-CoA oxygenase component A</fullName>
        <ecNumber evidence="9">1.14.13.208</ecNumber>
    </recommendedName>
</protein>
<dbReference type="SUPFAM" id="SSF52343">
    <property type="entry name" value="Ferredoxin reductase-like, C-terminal NADP-linked domain"/>
    <property type="match status" value="1"/>
</dbReference>
<gene>
    <name evidence="13" type="primary">boxA</name>
    <name evidence="13" type="ORF">GTU67_07400</name>
</gene>
<dbReference type="PROSITE" id="PS51379">
    <property type="entry name" value="4FE4S_FER_2"/>
    <property type="match status" value="2"/>
</dbReference>
<evidence type="ECO:0000259" key="12">
    <source>
        <dbReference type="PROSITE" id="PS51384"/>
    </source>
</evidence>
<evidence type="ECO:0000256" key="2">
    <source>
        <dbReference type="ARBA" id="ARBA00022630"/>
    </source>
</evidence>
<comment type="subunit">
    <text evidence="9">Homodimer.</text>
</comment>
<evidence type="ECO:0000256" key="4">
    <source>
        <dbReference type="ARBA" id="ARBA00022827"/>
    </source>
</evidence>
<dbReference type="PRINTS" id="PR00371">
    <property type="entry name" value="FPNCR"/>
</dbReference>
<feature type="binding site" evidence="10">
    <location>
        <position position="354"/>
    </location>
    <ligand>
        <name>NADP(+)</name>
        <dbReference type="ChEBI" id="CHEBI:58349"/>
    </ligand>
</feature>
<dbReference type="SUPFAM" id="SSF63380">
    <property type="entry name" value="Riboflavin synthase domain-like"/>
    <property type="match status" value="1"/>
</dbReference>
<evidence type="ECO:0000256" key="8">
    <source>
        <dbReference type="ARBA" id="ARBA00023014"/>
    </source>
</evidence>
<feature type="domain" description="FAD-binding FR-type" evidence="12">
    <location>
        <begin position="152"/>
        <end position="274"/>
    </location>
</feature>
<dbReference type="Pfam" id="PF00175">
    <property type="entry name" value="NAD_binding_1"/>
    <property type="match status" value="1"/>
</dbReference>
<evidence type="ECO:0000256" key="9">
    <source>
        <dbReference type="PIRNR" id="PIRNR000361"/>
    </source>
</evidence>
<dbReference type="InterPro" id="IPR001433">
    <property type="entry name" value="OxRdtase_FAD/NAD-bd"/>
</dbReference>
<comment type="cofactor">
    <cofactor evidence="1">
        <name>FAD</name>
        <dbReference type="ChEBI" id="CHEBI:57692"/>
    </cofactor>
</comment>
<evidence type="ECO:0000256" key="5">
    <source>
        <dbReference type="ARBA" id="ARBA00022857"/>
    </source>
</evidence>
<comment type="catalytic activity">
    <reaction evidence="9">
        <text>benzoyl-CoA + NADPH + O2 + H(+) = 2,3-epoxy-2,3-dihydrobenzoyl-CoA + NADP(+) + H2O</text>
        <dbReference type="Rhea" id="RHEA:48312"/>
        <dbReference type="ChEBI" id="CHEBI:15377"/>
        <dbReference type="ChEBI" id="CHEBI:15378"/>
        <dbReference type="ChEBI" id="CHEBI:15379"/>
        <dbReference type="ChEBI" id="CHEBI:57369"/>
        <dbReference type="ChEBI" id="CHEBI:57783"/>
        <dbReference type="ChEBI" id="CHEBI:58349"/>
        <dbReference type="ChEBI" id="CHEBI:88118"/>
        <dbReference type="EC" id="1.14.13.208"/>
    </reaction>
</comment>
<evidence type="ECO:0000256" key="6">
    <source>
        <dbReference type="ARBA" id="ARBA00023002"/>
    </source>
</evidence>
<dbReference type="Pfam" id="PF13187">
    <property type="entry name" value="Fer4_9"/>
    <property type="match status" value="1"/>
</dbReference>
<dbReference type="RefSeq" id="WP_185779456.1">
    <property type="nucleotide sequence ID" value="NZ_JACJUU010000004.1"/>
</dbReference>
<accession>A0A842HN47</accession>
<dbReference type="InterPro" id="IPR001709">
    <property type="entry name" value="Flavoprot_Pyr_Nucl_cyt_Rdtase"/>
</dbReference>
<dbReference type="PIRSF" id="PIRSF501177">
    <property type="entry name" value="BoxA"/>
    <property type="match status" value="1"/>
</dbReference>
<feature type="binding site" evidence="10">
    <location>
        <begin position="383"/>
        <end position="384"/>
    </location>
    <ligand>
        <name>NADP(+)</name>
        <dbReference type="ChEBI" id="CHEBI:58349"/>
    </ligand>
</feature>
<dbReference type="NCBIfam" id="TIGR03224">
    <property type="entry name" value="benzo_boxA"/>
    <property type="match status" value="1"/>
</dbReference>
<name>A0A842HN47_9BURK</name>
<dbReference type="EC" id="1.14.13.208" evidence="9"/>
<keyword evidence="4 9" id="KW-0274">FAD</keyword>
<dbReference type="Gene3D" id="2.40.30.10">
    <property type="entry name" value="Translation factors"/>
    <property type="match status" value="1"/>
</dbReference>
<feature type="binding site" evidence="10">
    <location>
        <position position="422"/>
    </location>
    <ligand>
        <name>NADP(+)</name>
        <dbReference type="ChEBI" id="CHEBI:58349"/>
    </ligand>
</feature>
<dbReference type="Gene3D" id="3.40.50.80">
    <property type="entry name" value="Nucleotide-binding domain of ferredoxin-NADP reductase (FNR) module"/>
    <property type="match status" value="1"/>
</dbReference>
<dbReference type="PROSITE" id="PS51384">
    <property type="entry name" value="FAD_FR"/>
    <property type="match status" value="1"/>
</dbReference>
<organism evidence="13 14">
    <name type="scientific">Pusillimonas minor</name>
    <dbReference type="NCBI Taxonomy" id="2697024"/>
    <lineage>
        <taxon>Bacteria</taxon>
        <taxon>Pseudomonadati</taxon>
        <taxon>Pseudomonadota</taxon>
        <taxon>Betaproteobacteria</taxon>
        <taxon>Burkholderiales</taxon>
        <taxon>Alcaligenaceae</taxon>
        <taxon>Pusillimonas</taxon>
    </lineage>
</organism>
<feature type="binding site" evidence="10">
    <location>
        <position position="214"/>
    </location>
    <ligand>
        <name>NADP(+)</name>
        <dbReference type="ChEBI" id="CHEBI:58349"/>
    </ligand>
</feature>
<dbReference type="EMBL" id="JACJUU010000004">
    <property type="protein sequence ID" value="MBC2769737.1"/>
    <property type="molecule type" value="Genomic_DNA"/>
</dbReference>
<keyword evidence="8" id="KW-0411">Iron-sulfur</keyword>
<dbReference type="InterPro" id="IPR017927">
    <property type="entry name" value="FAD-bd_FR_type"/>
</dbReference>
<dbReference type="InterPro" id="IPR015701">
    <property type="entry name" value="FNR"/>
</dbReference>
<keyword evidence="3" id="KW-0479">Metal-binding</keyword>
<evidence type="ECO:0000256" key="7">
    <source>
        <dbReference type="ARBA" id="ARBA00023004"/>
    </source>
</evidence>
<feature type="domain" description="4Fe-4S ferredoxin-type" evidence="11">
    <location>
        <begin position="42"/>
        <end position="70"/>
    </location>
</feature>
<dbReference type="SUPFAM" id="SSF54862">
    <property type="entry name" value="4Fe-4S ferredoxins"/>
    <property type="match status" value="1"/>
</dbReference>
<feature type="domain" description="4Fe-4S ferredoxin-type" evidence="11">
    <location>
        <begin position="11"/>
        <end position="40"/>
    </location>
</feature>
<feature type="binding site" evidence="10">
    <location>
        <position position="234"/>
    </location>
    <ligand>
        <name>NADP(+)</name>
        <dbReference type="ChEBI" id="CHEBI:58349"/>
    </ligand>
</feature>
<evidence type="ECO:0000259" key="11">
    <source>
        <dbReference type="PROSITE" id="PS51379"/>
    </source>
</evidence>
<dbReference type="AlphaFoldDB" id="A0A842HN47"/>
<dbReference type="InterPro" id="IPR039261">
    <property type="entry name" value="FNR_nucleotide-bd"/>
</dbReference>
<proteinExistence type="predicted"/>
<dbReference type="Gene3D" id="3.30.70.20">
    <property type="match status" value="2"/>
</dbReference>
<dbReference type="InterPro" id="IPR017634">
    <property type="entry name" value="Benzoyl_CoA_Oase_BoxA"/>
</dbReference>
<keyword evidence="2 9" id="KW-0285">Flavoprotein</keyword>
<dbReference type="GO" id="GO:0046872">
    <property type="term" value="F:metal ion binding"/>
    <property type="evidence" value="ECO:0007669"/>
    <property type="project" value="UniProtKB-KW"/>
</dbReference>
<reference evidence="13 14" key="1">
    <citation type="submission" date="2020-08" db="EMBL/GenBank/DDBJ databases">
        <title>Paraeoetvoesia sp. YC-7-48 draft genome sequence.</title>
        <authorList>
            <person name="Yao L."/>
        </authorList>
    </citation>
    <scope>NUCLEOTIDE SEQUENCE [LARGE SCALE GENOMIC DNA]</scope>
    <source>
        <strain evidence="14">YC-7-48</strain>
    </source>
</reference>
<dbReference type="InterPro" id="IPR017938">
    <property type="entry name" value="Riboflavin_synthase-like_b-brl"/>
</dbReference>
<keyword evidence="5 9" id="KW-0521">NADP</keyword>
<keyword evidence="6 9" id="KW-0560">Oxidoreductase</keyword>
<dbReference type="GO" id="GO:0016491">
    <property type="term" value="F:oxidoreductase activity"/>
    <property type="evidence" value="ECO:0007669"/>
    <property type="project" value="UniProtKB-KW"/>
</dbReference>
<dbReference type="InterPro" id="IPR017896">
    <property type="entry name" value="4Fe4S_Fe-S-bd"/>
</dbReference>
<dbReference type="Proteomes" id="UP000545386">
    <property type="component" value="Unassembled WGS sequence"/>
</dbReference>
<sequence>MTAASAVTVKKQHLIDPEICIRCNTCEETCPIDAITHDSNNYVVDAAICNDCMACVPPCPTGAIDNWIQVISSNTYSIEEQYTWDELPEPQEVPEGVAEALSEPVDASVADARSTTVANDATDLENVPFTAAGSTIPPWSAAHPYVNLYTHKNPVSATVVGNYRVTGSDTESDIHHIVLDFGDNPMPVLEGQSIAIFPPGTDAKGRAYHARQYSIASPRDGERPGYNNVSITVKRVTADHDGNAVNGVCSNYLCDLQKNDVVKVIGPFGNSFLMPDLPDANLIMICTGTGAAPMRAMTERCRRLAKDNKYDGTLMLFFGARTERELPYFGPLMNLPKDFIDVNLALSRDADKPKQYVQDLIRERADDVLDLLNDSKTCIYVCGLKGMEEGVLAAFKDIVSASGQKWEDVHAELKAKGRLHFETY</sequence>
<dbReference type="PANTHER" id="PTHR43314">
    <property type="match status" value="1"/>
</dbReference>
<dbReference type="InterPro" id="IPR017900">
    <property type="entry name" value="4Fe4S_Fe_S_CS"/>
</dbReference>
<evidence type="ECO:0000256" key="3">
    <source>
        <dbReference type="ARBA" id="ARBA00022723"/>
    </source>
</evidence>
<evidence type="ECO:0000256" key="10">
    <source>
        <dbReference type="PIRSR" id="PIRSR000361-1"/>
    </source>
</evidence>